<evidence type="ECO:0000259" key="6">
    <source>
        <dbReference type="Pfam" id="PF02518"/>
    </source>
</evidence>
<proteinExistence type="predicted"/>
<dbReference type="AlphaFoldDB" id="A0A9X1WHA9"/>
<comment type="caution">
    <text evidence="8">The sequence shown here is derived from an EMBL/GenBank/DDBJ whole genome shotgun (WGS) entry which is preliminary data.</text>
</comment>
<dbReference type="Gene3D" id="3.30.565.10">
    <property type="entry name" value="Histidine kinase-like ATPase, C-terminal domain"/>
    <property type="match status" value="1"/>
</dbReference>
<dbReference type="InterPro" id="IPR003594">
    <property type="entry name" value="HATPase_dom"/>
</dbReference>
<evidence type="ECO:0000256" key="5">
    <source>
        <dbReference type="SAM" id="Phobius"/>
    </source>
</evidence>
<reference evidence="8" key="1">
    <citation type="submission" date="2022-04" db="EMBL/GenBank/DDBJ databases">
        <title>Corynebacterium kalidii LD5P10.</title>
        <authorList>
            <person name="Sun J.Q."/>
        </authorList>
    </citation>
    <scope>NUCLEOTIDE SEQUENCE</scope>
    <source>
        <strain evidence="8">LD5P10</strain>
    </source>
</reference>
<keyword evidence="3" id="KW-0902">Two-component regulatory system</keyword>
<keyword evidence="2" id="KW-0418">Kinase</keyword>
<keyword evidence="5" id="KW-0472">Membrane</keyword>
<keyword evidence="9" id="KW-1185">Reference proteome</keyword>
<dbReference type="GO" id="GO:0000160">
    <property type="term" value="P:phosphorelay signal transduction system"/>
    <property type="evidence" value="ECO:0007669"/>
    <property type="project" value="UniProtKB-KW"/>
</dbReference>
<organism evidence="8 9">
    <name type="scientific">Corynebacterium kalidii</name>
    <dbReference type="NCBI Taxonomy" id="2931982"/>
    <lineage>
        <taxon>Bacteria</taxon>
        <taxon>Bacillati</taxon>
        <taxon>Actinomycetota</taxon>
        <taxon>Actinomycetes</taxon>
        <taxon>Mycobacteriales</taxon>
        <taxon>Corynebacteriaceae</taxon>
        <taxon>Corynebacterium</taxon>
    </lineage>
</organism>
<keyword evidence="5" id="KW-0812">Transmembrane</keyword>
<keyword evidence="1" id="KW-0808">Transferase</keyword>
<keyword evidence="5" id="KW-1133">Transmembrane helix</keyword>
<dbReference type="SUPFAM" id="SSF55874">
    <property type="entry name" value="ATPase domain of HSP90 chaperone/DNA topoisomerase II/histidine kinase"/>
    <property type="match status" value="1"/>
</dbReference>
<evidence type="ECO:0000256" key="2">
    <source>
        <dbReference type="ARBA" id="ARBA00022777"/>
    </source>
</evidence>
<dbReference type="RefSeq" id="WP_244804191.1">
    <property type="nucleotide sequence ID" value="NZ_JALIEA010000012.1"/>
</dbReference>
<feature type="transmembrane region" description="Helical" evidence="5">
    <location>
        <begin position="179"/>
        <end position="201"/>
    </location>
</feature>
<protein>
    <submittedName>
        <fullName evidence="8">PspC domain-containing protein</fullName>
    </submittedName>
</protein>
<feature type="transmembrane region" description="Helical" evidence="5">
    <location>
        <begin position="51"/>
        <end position="73"/>
    </location>
</feature>
<dbReference type="InterPro" id="IPR007168">
    <property type="entry name" value="Phageshock_PspC_N"/>
</dbReference>
<feature type="transmembrane region" description="Helical" evidence="5">
    <location>
        <begin position="221"/>
        <end position="245"/>
    </location>
</feature>
<dbReference type="Gene3D" id="1.20.5.1930">
    <property type="match status" value="1"/>
</dbReference>
<dbReference type="PANTHER" id="PTHR24421">
    <property type="entry name" value="NITRATE/NITRITE SENSOR PROTEIN NARX-RELATED"/>
    <property type="match status" value="1"/>
</dbReference>
<feature type="domain" description="Histidine kinase/HSP90-like ATPase" evidence="6">
    <location>
        <begin position="355"/>
        <end position="447"/>
    </location>
</feature>
<evidence type="ECO:0000313" key="9">
    <source>
        <dbReference type="Proteomes" id="UP001139207"/>
    </source>
</evidence>
<evidence type="ECO:0000256" key="1">
    <source>
        <dbReference type="ARBA" id="ARBA00022679"/>
    </source>
</evidence>
<dbReference type="EMBL" id="JALIEA010000012">
    <property type="protein sequence ID" value="MCJ7858468.1"/>
    <property type="molecule type" value="Genomic_DNA"/>
</dbReference>
<feature type="domain" description="Phage shock protein PspC N-terminal" evidence="7">
    <location>
        <begin position="21"/>
        <end position="73"/>
    </location>
</feature>
<dbReference type="InterPro" id="IPR036890">
    <property type="entry name" value="HATPase_C_sf"/>
</dbReference>
<evidence type="ECO:0000259" key="7">
    <source>
        <dbReference type="Pfam" id="PF04024"/>
    </source>
</evidence>
<sequence length="454" mass="47622">MSPLPVPAGHAARRPGPPTPDLYRVADGEVVAGVCTGLAAHLGVRLTVVRLFFALACTVAGVGLIAYGALWVFTTRVDTAGDASNAAAERSVRHRGLDPGLVNRPAAGVDRMLVALACVLFIGGAAIQPQVAVSVILLAGGVLLVWRTFGPNALAGATGTDGRLGQADRREQLRRVPGGLQWASLVGGVVLLAVGIGYTLFGVRADGGTGADGGSGGVVVPALIAAVALIAGFIVVLIPLWLRLWSMANTNARERAAEEERARIAARIHDSVLQTLTLIQKKSAEPEIAQMARSQERQLRQWLFAPGESVRTETLFGALRVACGEVEDTFGVQIRPVIVGEDRDTDDASVALLLAGREAMVNAAKHSGCQEINVYLEAGDGNSDGNGDDGIELFVRDRGPGFRVEDIPEDRQGVRASILDRMARVGGTVEIDSGQFGTEVILTLKAQTSKGQTR</sequence>
<dbReference type="Pfam" id="PF02518">
    <property type="entry name" value="HATPase_c"/>
    <property type="match status" value="1"/>
</dbReference>
<evidence type="ECO:0000256" key="4">
    <source>
        <dbReference type="SAM" id="MobiDB-lite"/>
    </source>
</evidence>
<dbReference type="PANTHER" id="PTHR24421:SF61">
    <property type="entry name" value="OXYGEN SENSOR HISTIDINE KINASE NREB"/>
    <property type="match status" value="1"/>
</dbReference>
<accession>A0A9X1WHA9</accession>
<feature type="transmembrane region" description="Helical" evidence="5">
    <location>
        <begin position="113"/>
        <end position="146"/>
    </location>
</feature>
<name>A0A9X1WHA9_9CORY</name>
<dbReference type="Pfam" id="PF04024">
    <property type="entry name" value="PspC"/>
    <property type="match status" value="1"/>
</dbReference>
<gene>
    <name evidence="8" type="ORF">MUN33_07025</name>
</gene>
<evidence type="ECO:0000256" key="3">
    <source>
        <dbReference type="ARBA" id="ARBA00023012"/>
    </source>
</evidence>
<evidence type="ECO:0000313" key="8">
    <source>
        <dbReference type="EMBL" id="MCJ7858468.1"/>
    </source>
</evidence>
<feature type="region of interest" description="Disordered" evidence="4">
    <location>
        <begin position="1"/>
        <end position="20"/>
    </location>
</feature>
<dbReference type="GO" id="GO:0016301">
    <property type="term" value="F:kinase activity"/>
    <property type="evidence" value="ECO:0007669"/>
    <property type="project" value="UniProtKB-KW"/>
</dbReference>
<dbReference type="InterPro" id="IPR050482">
    <property type="entry name" value="Sensor_HK_TwoCompSys"/>
</dbReference>
<dbReference type="Proteomes" id="UP001139207">
    <property type="component" value="Unassembled WGS sequence"/>
</dbReference>